<dbReference type="InterPro" id="IPR011990">
    <property type="entry name" value="TPR-like_helical_dom_sf"/>
</dbReference>
<dbReference type="OrthoDB" id="5295703at2"/>
<dbReference type="KEGG" id="vgo:GJW-30_1_02459"/>
<proteinExistence type="predicted"/>
<feature type="compositionally biased region" description="Polar residues" evidence="1">
    <location>
        <begin position="98"/>
        <end position="108"/>
    </location>
</feature>
<gene>
    <name evidence="2" type="primary">podJ</name>
    <name evidence="2" type="ORF">GJW-30_1_02459</name>
</gene>
<evidence type="ECO:0000256" key="1">
    <source>
        <dbReference type="SAM" id="MobiDB-lite"/>
    </source>
</evidence>
<feature type="region of interest" description="Disordered" evidence="1">
    <location>
        <begin position="734"/>
        <end position="788"/>
    </location>
</feature>
<dbReference type="Proteomes" id="UP000236884">
    <property type="component" value="Chromosome"/>
</dbReference>
<dbReference type="PANTHER" id="PTHR43628:SF1">
    <property type="entry name" value="CHITIN SYNTHASE REGULATORY FACTOR 2-RELATED"/>
    <property type="match status" value="1"/>
</dbReference>
<organism evidence="2 3">
    <name type="scientific">Variibacter gotjawalensis</name>
    <dbReference type="NCBI Taxonomy" id="1333996"/>
    <lineage>
        <taxon>Bacteria</taxon>
        <taxon>Pseudomonadati</taxon>
        <taxon>Pseudomonadota</taxon>
        <taxon>Alphaproteobacteria</taxon>
        <taxon>Hyphomicrobiales</taxon>
        <taxon>Nitrobacteraceae</taxon>
        <taxon>Variibacter</taxon>
    </lineage>
</organism>
<dbReference type="RefSeq" id="WP_096355708.1">
    <property type="nucleotide sequence ID" value="NZ_AP014946.1"/>
</dbReference>
<keyword evidence="3" id="KW-1185">Reference proteome</keyword>
<dbReference type="EMBL" id="AP014946">
    <property type="protein sequence ID" value="BAT59924.1"/>
    <property type="molecule type" value="Genomic_DNA"/>
</dbReference>
<dbReference type="InterPro" id="IPR006597">
    <property type="entry name" value="Sel1-like"/>
</dbReference>
<evidence type="ECO:0000313" key="2">
    <source>
        <dbReference type="EMBL" id="BAT59924.1"/>
    </source>
</evidence>
<feature type="compositionally biased region" description="Polar residues" evidence="1">
    <location>
        <begin position="753"/>
        <end position="768"/>
    </location>
</feature>
<dbReference type="SUPFAM" id="SSF81901">
    <property type="entry name" value="HCP-like"/>
    <property type="match status" value="1"/>
</dbReference>
<reference evidence="2 3" key="1">
    <citation type="submission" date="2015-08" db="EMBL/GenBank/DDBJ databases">
        <title>Investigation of the bacterial diversity of lava forest soil.</title>
        <authorList>
            <person name="Lee J.S."/>
        </authorList>
    </citation>
    <scope>NUCLEOTIDE SEQUENCE [LARGE SCALE GENOMIC DNA]</scope>
    <source>
        <strain evidence="2 3">GJW-30</strain>
    </source>
</reference>
<protein>
    <submittedName>
        <fullName evidence="2">Localization factor PodJL</fullName>
    </submittedName>
</protein>
<feature type="compositionally biased region" description="Basic and acidic residues" evidence="1">
    <location>
        <begin position="61"/>
        <end position="74"/>
    </location>
</feature>
<feature type="region of interest" description="Disordered" evidence="1">
    <location>
        <begin position="40"/>
        <end position="159"/>
    </location>
</feature>
<dbReference type="Pfam" id="PF08238">
    <property type="entry name" value="Sel1"/>
    <property type="match status" value="4"/>
</dbReference>
<accession>A0A0S3PVM3</accession>
<feature type="compositionally biased region" description="Basic and acidic residues" evidence="1">
    <location>
        <begin position="112"/>
        <end position="121"/>
    </location>
</feature>
<sequence length="1057" mass="113017">MTSDDLLKLAGLRPEMREAAREAARRQGVSIDEWLKGLVQSAAGQPAQEAPAPRAKRPRRARSETRTSEAEEAMRAISSRLEQLTEKISDLGHAPSRSAHQGASSNDTSLEDTLRAIEDRVATFGPNSPPTSPAGYAAASRRDTWQSPEPATRETYSAQHQHDAAFASFANDLDRQIAEISARQQYLDDEPESVVYAPAPLQDQFAALSRRLDDGPRVEARAPSRELHDQMFDLTQELQAVRASGGFENSVNTLRRELAEINQKLNDAAPRHAVQALEAEVRGVAARIDEGRTAGGDPRALAAMEAGLAQVYEQIRSLAPAESLAAFRGEIQKLDQKIENLAQREPDTATTSAVLRQLERAIIDLGTIASRAASGDALVALAEEVQTISDRMDRIFAEVQSREGNFSAMIERRFEDLARHLDGRQQSSIATAQTQINSVVNALADKLERVELGGSSSALNAIADQLDHITQRLEKSDSRINQFGHIEQSFTDLVGRMDSLHASAISAAREAALSAAPHQDISSLRQDLSALQNQHVQSERRTQDTLSSVHETLAKLVDRLDVTRPGPTPAATYSHALSSPPRAPAFQAPSFEAPPATEASYAAQETQPSFGRPPIDPTLPADFPLEPGTTGRGSLDMPLGSSSVPREEPEDSKSNFIAAARRAAQAAMHATEPTATGNEKASTFGSLARKLTGRKALILAALLLASLGALHLGFNQSEPEIQPLMGPKKVTTEAIKPVETRAPERVAAATPAPSRSAQPAPVTTGSINTPAAQTPAPAATAPSNAKPGEMPAVSPLTIASIQLPAANELTAQVGRATGLTPGAPSGDLPGFPQGLRSAALTGNAAAEYEVGVRFAEGRGVAQSYEQAARWLERAANRNSAPAQYRLGSLYEKGNGVKKDLDQARRLYRAAADAGNGKAMHNLAVLYAEGIDGQPDFPRAVEWFRKAAMHGIPDSQYNVAILYARGLGTEANLAESYKWFALAAQQGDEDAGKKRDDVGARLEATQLTAAQQAVQSFRPAQQPETAVHVAPPNGTWEASAPEAPAKPKPAFGRKRAQT</sequence>
<feature type="region of interest" description="Disordered" evidence="1">
    <location>
        <begin position="1016"/>
        <end position="1057"/>
    </location>
</feature>
<feature type="region of interest" description="Disordered" evidence="1">
    <location>
        <begin position="558"/>
        <end position="651"/>
    </location>
</feature>
<dbReference type="AlphaFoldDB" id="A0A0S3PVM3"/>
<dbReference type="PANTHER" id="PTHR43628">
    <property type="entry name" value="ACTIVATOR OF C KINASE PROTEIN 1-RELATED"/>
    <property type="match status" value="1"/>
</dbReference>
<feature type="compositionally biased region" description="Low complexity" evidence="1">
    <location>
        <begin position="42"/>
        <end position="53"/>
    </location>
</feature>
<evidence type="ECO:0000313" key="3">
    <source>
        <dbReference type="Proteomes" id="UP000236884"/>
    </source>
</evidence>
<dbReference type="InterPro" id="IPR052945">
    <property type="entry name" value="Mitotic_Regulator"/>
</dbReference>
<feature type="compositionally biased region" description="Polar residues" evidence="1">
    <location>
        <begin position="145"/>
        <end position="159"/>
    </location>
</feature>
<name>A0A0S3PVM3_9BRAD</name>
<dbReference type="Gene3D" id="1.25.40.10">
    <property type="entry name" value="Tetratricopeptide repeat domain"/>
    <property type="match status" value="1"/>
</dbReference>
<dbReference type="SMART" id="SM00671">
    <property type="entry name" value="SEL1"/>
    <property type="match status" value="4"/>
</dbReference>
<feature type="compositionally biased region" description="Low complexity" evidence="1">
    <location>
        <begin position="769"/>
        <end position="782"/>
    </location>
</feature>